<dbReference type="InterPro" id="IPR039421">
    <property type="entry name" value="Type_1_exporter"/>
</dbReference>
<dbReference type="GO" id="GO:0005524">
    <property type="term" value="F:ATP binding"/>
    <property type="evidence" value="ECO:0007669"/>
    <property type="project" value="UniProtKB-KW"/>
</dbReference>
<feature type="transmembrane region" description="Helical" evidence="9">
    <location>
        <begin position="78"/>
        <end position="103"/>
    </location>
</feature>
<dbReference type="SUPFAM" id="SSF52540">
    <property type="entry name" value="P-loop containing nucleoside triphosphate hydrolases"/>
    <property type="match status" value="1"/>
</dbReference>
<dbReference type="AlphaFoldDB" id="A0A1Y1RWP1"/>
<dbReference type="Proteomes" id="UP000192343">
    <property type="component" value="Unassembled WGS sequence"/>
</dbReference>
<dbReference type="Pfam" id="PF00664">
    <property type="entry name" value="ABC_membrane"/>
    <property type="match status" value="1"/>
</dbReference>
<feature type="domain" description="ABC transmembrane type-1" evidence="11">
    <location>
        <begin position="62"/>
        <end position="294"/>
    </location>
</feature>
<dbReference type="PANTHER" id="PTHR24221">
    <property type="entry name" value="ATP-BINDING CASSETTE SUB-FAMILY B"/>
    <property type="match status" value="1"/>
</dbReference>
<dbReference type="InterPro" id="IPR003593">
    <property type="entry name" value="AAA+_ATPase"/>
</dbReference>
<evidence type="ECO:0000256" key="3">
    <source>
        <dbReference type="ARBA" id="ARBA00022475"/>
    </source>
</evidence>
<evidence type="ECO:0000256" key="9">
    <source>
        <dbReference type="SAM" id="Phobius"/>
    </source>
</evidence>
<feature type="domain" description="ABC transporter" evidence="10">
    <location>
        <begin position="361"/>
        <end position="594"/>
    </location>
</feature>
<dbReference type="SUPFAM" id="SSF90123">
    <property type="entry name" value="ABC transporter transmembrane region"/>
    <property type="match status" value="1"/>
</dbReference>
<name>A0A1Y1RWP1_9SPIO</name>
<evidence type="ECO:0000256" key="6">
    <source>
        <dbReference type="ARBA" id="ARBA00022840"/>
    </source>
</evidence>
<dbReference type="PROSITE" id="PS50929">
    <property type="entry name" value="ABC_TM1F"/>
    <property type="match status" value="1"/>
</dbReference>
<keyword evidence="7 9" id="KW-1133">Transmembrane helix</keyword>
<keyword evidence="8 9" id="KW-0472">Membrane</keyword>
<accession>A0A1Y1RWP1</accession>
<dbReference type="OrthoDB" id="341671at2"/>
<dbReference type="InterPro" id="IPR003439">
    <property type="entry name" value="ABC_transporter-like_ATP-bd"/>
</dbReference>
<proteinExistence type="predicted"/>
<dbReference type="InterPro" id="IPR011527">
    <property type="entry name" value="ABC1_TM_dom"/>
</dbReference>
<dbReference type="PROSITE" id="PS50893">
    <property type="entry name" value="ABC_TRANSPORTER_2"/>
    <property type="match status" value="1"/>
</dbReference>
<organism evidence="12 13">
    <name type="scientific">Marispirochaeta aestuarii</name>
    <dbReference type="NCBI Taxonomy" id="1963862"/>
    <lineage>
        <taxon>Bacteria</taxon>
        <taxon>Pseudomonadati</taxon>
        <taxon>Spirochaetota</taxon>
        <taxon>Spirochaetia</taxon>
        <taxon>Spirochaetales</taxon>
        <taxon>Spirochaetaceae</taxon>
        <taxon>Marispirochaeta</taxon>
    </lineage>
</organism>
<evidence type="ECO:0000256" key="8">
    <source>
        <dbReference type="ARBA" id="ARBA00023136"/>
    </source>
</evidence>
<dbReference type="GO" id="GO:0016887">
    <property type="term" value="F:ATP hydrolysis activity"/>
    <property type="evidence" value="ECO:0007669"/>
    <property type="project" value="InterPro"/>
</dbReference>
<evidence type="ECO:0000256" key="4">
    <source>
        <dbReference type="ARBA" id="ARBA00022692"/>
    </source>
</evidence>
<evidence type="ECO:0000256" key="2">
    <source>
        <dbReference type="ARBA" id="ARBA00022448"/>
    </source>
</evidence>
<dbReference type="RefSeq" id="WP_083051073.1">
    <property type="nucleotide sequence ID" value="NZ_MWQY01000012.1"/>
</dbReference>
<dbReference type="Gene3D" id="3.40.50.300">
    <property type="entry name" value="P-loop containing nucleotide triphosphate hydrolases"/>
    <property type="match status" value="1"/>
</dbReference>
<dbReference type="Pfam" id="PF00005">
    <property type="entry name" value="ABC_tran"/>
    <property type="match status" value="1"/>
</dbReference>
<keyword evidence="6" id="KW-0067">ATP-binding</keyword>
<dbReference type="EMBL" id="MWQY01000012">
    <property type="protein sequence ID" value="ORC34636.1"/>
    <property type="molecule type" value="Genomic_DNA"/>
</dbReference>
<keyword evidence="2" id="KW-0813">Transport</keyword>
<comment type="subcellular location">
    <subcellularLocation>
        <location evidence="1">Cell membrane</location>
        <topology evidence="1">Multi-pass membrane protein</topology>
    </subcellularLocation>
</comment>
<dbReference type="InterPro" id="IPR027417">
    <property type="entry name" value="P-loop_NTPase"/>
</dbReference>
<keyword evidence="4 9" id="KW-0812">Transmembrane</keyword>
<evidence type="ECO:0008006" key="14">
    <source>
        <dbReference type="Google" id="ProtNLM"/>
    </source>
</evidence>
<feature type="transmembrane region" description="Helical" evidence="9">
    <location>
        <begin position="184"/>
        <end position="201"/>
    </location>
</feature>
<feature type="transmembrane region" description="Helical" evidence="9">
    <location>
        <begin position="269"/>
        <end position="288"/>
    </location>
</feature>
<keyword evidence="3" id="KW-1003">Cell membrane</keyword>
<dbReference type="GO" id="GO:0140359">
    <property type="term" value="F:ABC-type transporter activity"/>
    <property type="evidence" value="ECO:0007669"/>
    <property type="project" value="InterPro"/>
</dbReference>
<comment type="caution">
    <text evidence="12">The sequence shown here is derived from an EMBL/GenBank/DDBJ whole genome shotgun (WGS) entry which is preliminary data.</text>
</comment>
<dbReference type="FunFam" id="3.40.50.300:FF:000221">
    <property type="entry name" value="Multidrug ABC transporter ATP-binding protein"/>
    <property type="match status" value="1"/>
</dbReference>
<evidence type="ECO:0000256" key="5">
    <source>
        <dbReference type="ARBA" id="ARBA00022741"/>
    </source>
</evidence>
<dbReference type="GO" id="GO:0034040">
    <property type="term" value="F:ATPase-coupled lipid transmembrane transporter activity"/>
    <property type="evidence" value="ECO:0007669"/>
    <property type="project" value="TreeGrafter"/>
</dbReference>
<sequence length="595" mass="66787">MKSPFGHIGAVINLLEPREKRSLMFVFAGAVFMSMIQIIGVGSIMPFISVAANPDIIHNNEYLSWAYNFFRFSNETSFLIVLGVGVLIFMLLTNVSKAFYHYIKVRFTNMRRHTLALKLMKGYLSQRYPYFLQRNSYDFIRNITAEIAQMIQGTLIQFVELISMAIQVLMLTLFLFVVNPGGTAIMFGAIVFVYGLIYLGVRKLVKRLGVERFEMSVALSRIVSEAFWGIKEVKILGVENVFLNEFSPPSRKLAWSVSKNEVISDVPKFTLEAIAFSAIMIFVLVTMVKSGDFSDIAATVSLYAYAGYRLIPAVQGLFKALTKLRYGVGTADKILNEFNDIKEGEILPTGLIKELPFSQDLRLDNLEFTYPEADKPVLRQINLTISKNTLVGFAGKTGSGKTTLIDIILGLHRPGKGRLLVDNTEINEDNLRNWQKNLGYVPQTIYLSNDSIASNIAFGIRRNEIDMEAVKRAAHMAQLDDFIETELAQGYDTEIGERGVRLSGGQRQRVGIARALYRNPDVLILDEATSALDVHTEEAVMEAIDLLMGTKTIIMIAHRLSTLEKCNTIYLLDQGNIIDAGTHAELIQRNPYFSK</sequence>
<dbReference type="PANTHER" id="PTHR24221:SF654">
    <property type="entry name" value="ATP-BINDING CASSETTE SUB-FAMILY B MEMBER 6"/>
    <property type="match status" value="1"/>
</dbReference>
<gene>
    <name evidence="12" type="ORF">B4O97_11860</name>
</gene>
<protein>
    <recommendedName>
        <fullName evidence="14">ABC transporter ATP-binding protein</fullName>
    </recommendedName>
</protein>
<feature type="transmembrane region" description="Helical" evidence="9">
    <location>
        <begin position="158"/>
        <end position="178"/>
    </location>
</feature>
<reference evidence="12 13" key="1">
    <citation type="submission" date="2017-03" db="EMBL/GenBank/DDBJ databases">
        <title>Draft Genome sequence of Marispirochaeta sp. strain JC444.</title>
        <authorList>
            <person name="Shivani Y."/>
            <person name="Subhash Y."/>
            <person name="Sasikala C."/>
            <person name="Ramana C."/>
        </authorList>
    </citation>
    <scope>NUCLEOTIDE SEQUENCE [LARGE SCALE GENOMIC DNA]</scope>
    <source>
        <strain evidence="12 13">JC444</strain>
    </source>
</reference>
<dbReference type="STRING" id="1963862.B4O97_11860"/>
<feature type="transmembrane region" description="Helical" evidence="9">
    <location>
        <begin position="23"/>
        <end position="48"/>
    </location>
</feature>
<dbReference type="InterPro" id="IPR017871">
    <property type="entry name" value="ABC_transporter-like_CS"/>
</dbReference>
<evidence type="ECO:0000256" key="1">
    <source>
        <dbReference type="ARBA" id="ARBA00004651"/>
    </source>
</evidence>
<dbReference type="Gene3D" id="1.20.1560.10">
    <property type="entry name" value="ABC transporter type 1, transmembrane domain"/>
    <property type="match status" value="1"/>
</dbReference>
<evidence type="ECO:0000313" key="12">
    <source>
        <dbReference type="EMBL" id="ORC34636.1"/>
    </source>
</evidence>
<evidence type="ECO:0000256" key="7">
    <source>
        <dbReference type="ARBA" id="ARBA00022989"/>
    </source>
</evidence>
<dbReference type="PROSITE" id="PS00211">
    <property type="entry name" value="ABC_TRANSPORTER_1"/>
    <property type="match status" value="1"/>
</dbReference>
<evidence type="ECO:0000259" key="10">
    <source>
        <dbReference type="PROSITE" id="PS50893"/>
    </source>
</evidence>
<dbReference type="SMART" id="SM00382">
    <property type="entry name" value="AAA"/>
    <property type="match status" value="1"/>
</dbReference>
<keyword evidence="5" id="KW-0547">Nucleotide-binding</keyword>
<dbReference type="GO" id="GO:0005886">
    <property type="term" value="C:plasma membrane"/>
    <property type="evidence" value="ECO:0007669"/>
    <property type="project" value="UniProtKB-SubCell"/>
</dbReference>
<evidence type="ECO:0000313" key="13">
    <source>
        <dbReference type="Proteomes" id="UP000192343"/>
    </source>
</evidence>
<dbReference type="InterPro" id="IPR036640">
    <property type="entry name" value="ABC1_TM_sf"/>
</dbReference>
<evidence type="ECO:0000259" key="11">
    <source>
        <dbReference type="PROSITE" id="PS50929"/>
    </source>
</evidence>
<keyword evidence="13" id="KW-1185">Reference proteome</keyword>